<evidence type="ECO:0000256" key="1">
    <source>
        <dbReference type="SAM" id="Coils"/>
    </source>
</evidence>
<protein>
    <submittedName>
        <fullName evidence="2">Uncharacterized protein</fullName>
    </submittedName>
</protein>
<name>A0ABR4UC53_9GAMM</name>
<evidence type="ECO:0000313" key="3">
    <source>
        <dbReference type="Proteomes" id="UP000028721"/>
    </source>
</evidence>
<dbReference type="Proteomes" id="UP000028721">
    <property type="component" value="Unassembled WGS sequence"/>
</dbReference>
<keyword evidence="1" id="KW-0175">Coiled coil</keyword>
<gene>
    <name evidence="2" type="ORF">CR62_16620</name>
</gene>
<feature type="coiled-coil region" evidence="1">
    <location>
        <begin position="20"/>
        <end position="61"/>
    </location>
</feature>
<comment type="caution">
    <text evidence="2">The sequence shown here is derived from an EMBL/GenBank/DDBJ whole genome shotgun (WGS) entry which is preliminary data.</text>
</comment>
<proteinExistence type="predicted"/>
<organism evidence="2 3">
    <name type="scientific">Serratia grimesii</name>
    <dbReference type="NCBI Taxonomy" id="82995"/>
    <lineage>
        <taxon>Bacteria</taxon>
        <taxon>Pseudomonadati</taxon>
        <taxon>Pseudomonadota</taxon>
        <taxon>Gammaproteobacteria</taxon>
        <taxon>Enterobacterales</taxon>
        <taxon>Yersiniaceae</taxon>
        <taxon>Serratia</taxon>
    </lineage>
</organism>
<evidence type="ECO:0000313" key="2">
    <source>
        <dbReference type="EMBL" id="KFB89613.1"/>
    </source>
</evidence>
<accession>A0ABR4UC53</accession>
<keyword evidence="3" id="KW-1185">Reference proteome</keyword>
<sequence>MKNNLVNQDIKTDKPVPMSYEALKAERDAQQKRADALAVENAQLKEMNSSLCSELQEYESDNDDFGPAPQSVVNCFALLTPNTDTALSAMRSNGVEQFIELKLKQLASMHPDTHAFGATAMSLRAQINELQAFVIELREAK</sequence>
<reference evidence="2 3" key="1">
    <citation type="submission" date="2014-03" db="EMBL/GenBank/DDBJ databases">
        <title>Draft genome sequence of the Serratia grimesii strain a2.</title>
        <authorList>
            <person name="Toymentseva A."/>
            <person name="Kazakov S."/>
            <person name="Giliazeva A."/>
            <person name="Ismagilova R."/>
            <person name="Shah R."/>
            <person name="Sharipova M."/>
            <person name="Khaitlina S."/>
            <person name="Mardanova A."/>
        </authorList>
    </citation>
    <scope>NUCLEOTIDE SEQUENCE [LARGE SCALE GENOMIC DNA]</scope>
    <source>
        <strain evidence="2 3">A2</strain>
    </source>
</reference>
<dbReference type="EMBL" id="JGVP01000004">
    <property type="protein sequence ID" value="KFB89613.1"/>
    <property type="molecule type" value="Genomic_DNA"/>
</dbReference>